<keyword evidence="1" id="KW-0175">Coiled coil</keyword>
<organism evidence="2 3">
    <name type="scientific">Rhamnella rubrinervis</name>
    <dbReference type="NCBI Taxonomy" id="2594499"/>
    <lineage>
        <taxon>Eukaryota</taxon>
        <taxon>Viridiplantae</taxon>
        <taxon>Streptophyta</taxon>
        <taxon>Embryophyta</taxon>
        <taxon>Tracheophyta</taxon>
        <taxon>Spermatophyta</taxon>
        <taxon>Magnoliopsida</taxon>
        <taxon>eudicotyledons</taxon>
        <taxon>Gunneridae</taxon>
        <taxon>Pentapetalae</taxon>
        <taxon>rosids</taxon>
        <taxon>fabids</taxon>
        <taxon>Rosales</taxon>
        <taxon>Rhamnaceae</taxon>
        <taxon>rhamnoid group</taxon>
        <taxon>Rhamneae</taxon>
        <taxon>Rhamnella</taxon>
    </lineage>
</organism>
<dbReference type="PANTHER" id="PTHR37214:SF2">
    <property type="entry name" value="CYTOMEGALOVIRUS UL139 PROTEIN"/>
    <property type="match status" value="1"/>
</dbReference>
<reference evidence="2" key="1">
    <citation type="submission" date="2020-03" db="EMBL/GenBank/DDBJ databases">
        <title>A high-quality chromosome-level genome assembly of a woody plant with both climbing and erect habits, Rhamnella rubrinervis.</title>
        <authorList>
            <person name="Lu Z."/>
            <person name="Yang Y."/>
            <person name="Zhu X."/>
            <person name="Sun Y."/>
        </authorList>
    </citation>
    <scope>NUCLEOTIDE SEQUENCE</scope>
    <source>
        <strain evidence="2">BYM</strain>
        <tissue evidence="2">Leaf</tissue>
    </source>
</reference>
<dbReference type="EMBL" id="VOIH02000003">
    <property type="protein sequence ID" value="KAF3449935.1"/>
    <property type="molecule type" value="Genomic_DNA"/>
</dbReference>
<evidence type="ECO:0000313" key="3">
    <source>
        <dbReference type="Proteomes" id="UP000796880"/>
    </source>
</evidence>
<proteinExistence type="predicted"/>
<protein>
    <submittedName>
        <fullName evidence="2">Uncharacterized protein</fullName>
    </submittedName>
</protein>
<dbReference type="OrthoDB" id="1903594at2759"/>
<accession>A0A8K0HCT3</accession>
<comment type="caution">
    <text evidence="2">The sequence shown here is derived from an EMBL/GenBank/DDBJ whole genome shotgun (WGS) entry which is preliminary data.</text>
</comment>
<dbReference type="InterPro" id="IPR021042">
    <property type="entry name" value="Herpes_UL139_cytomegalovirus"/>
</dbReference>
<dbReference type="AlphaFoldDB" id="A0A8K0HCT3"/>
<dbReference type="Pfam" id="PF12507">
    <property type="entry name" value="HCMV_UL139"/>
    <property type="match status" value="1"/>
</dbReference>
<sequence>MELSAAFRERLEHMEQTRNQRLSLLQAEKNLQASKSMALSSKLANIRSMEQRCSLLDLKVASQNFKICRLKSEIERLDAKYESDSQQLRVTKMEAEELEELEKERNKLYDSKGSEMREFRQRAERFGLECKMRVQELRNAISEMQESFEKFRGNHGSWSDSEIGAAERRKSQLLDAKEDLDRNLGLNYQMRAQLQMELQTIVAIHSHPRK</sequence>
<keyword evidence="3" id="KW-1185">Reference proteome</keyword>
<evidence type="ECO:0000313" key="2">
    <source>
        <dbReference type="EMBL" id="KAF3449935.1"/>
    </source>
</evidence>
<feature type="coiled-coil region" evidence="1">
    <location>
        <begin position="81"/>
        <end position="183"/>
    </location>
</feature>
<name>A0A8K0HCT3_9ROSA</name>
<evidence type="ECO:0000256" key="1">
    <source>
        <dbReference type="SAM" id="Coils"/>
    </source>
</evidence>
<dbReference type="PANTHER" id="PTHR37214">
    <property type="entry name" value="CYTOMEGALOVIRUS UL139 PROTEIN"/>
    <property type="match status" value="1"/>
</dbReference>
<dbReference type="Proteomes" id="UP000796880">
    <property type="component" value="Unassembled WGS sequence"/>
</dbReference>
<gene>
    <name evidence="2" type="ORF">FNV43_RR06014</name>
</gene>